<protein>
    <submittedName>
        <fullName evidence="2">Uncharacterized protein</fullName>
    </submittedName>
</protein>
<feature type="transmembrane region" description="Helical" evidence="1">
    <location>
        <begin position="32"/>
        <end position="53"/>
    </location>
</feature>
<keyword evidence="1" id="KW-1133">Transmembrane helix</keyword>
<keyword evidence="1" id="KW-0812">Transmembrane</keyword>
<evidence type="ECO:0000313" key="2">
    <source>
        <dbReference type="EMBL" id="SEF78692.1"/>
    </source>
</evidence>
<dbReference type="AlphaFoldDB" id="A0A1H5UU82"/>
<reference evidence="2 3" key="1">
    <citation type="submission" date="2016-10" db="EMBL/GenBank/DDBJ databases">
        <authorList>
            <person name="de Groot N.N."/>
        </authorList>
    </citation>
    <scope>NUCLEOTIDE SEQUENCE [LARGE SCALE GENOMIC DNA]</scope>
    <source>
        <strain evidence="2 3">Nm13</strain>
    </source>
</reference>
<dbReference type="Proteomes" id="UP000236753">
    <property type="component" value="Unassembled WGS sequence"/>
</dbReference>
<accession>A0A1H5UU82</accession>
<evidence type="ECO:0000256" key="1">
    <source>
        <dbReference type="SAM" id="Phobius"/>
    </source>
</evidence>
<evidence type="ECO:0000313" key="3">
    <source>
        <dbReference type="Proteomes" id="UP000236753"/>
    </source>
</evidence>
<organism evidence="2 3">
    <name type="scientific">Nitrosomonas ureae</name>
    <dbReference type="NCBI Taxonomy" id="44577"/>
    <lineage>
        <taxon>Bacteria</taxon>
        <taxon>Pseudomonadati</taxon>
        <taxon>Pseudomonadota</taxon>
        <taxon>Betaproteobacteria</taxon>
        <taxon>Nitrosomonadales</taxon>
        <taxon>Nitrosomonadaceae</taxon>
        <taxon>Nitrosomonas</taxon>
    </lineage>
</organism>
<sequence>MQLQDAVLLCGGQQTKIFTIDLLKLMMTNLELILSGATLILTILLGLLFSIYLPSYTKEKAKNLATKEDIVEITNKVENVRAEFAKESQLLEKRREVYERISDSLRIFIDGHHNSSQQQNAFHSAYSACWLWAPDEVLIKLNEFIKMQQENFANNSEVHSQEKLKQVYYEIILNMRRDVGFSETTMDKERYAFVKF</sequence>
<gene>
    <name evidence="2" type="ORF">SAMN05216334_10972</name>
</gene>
<keyword evidence="1" id="KW-0472">Membrane</keyword>
<proteinExistence type="predicted"/>
<name>A0A1H5UU82_9PROT</name>
<dbReference type="EMBL" id="FNUX01000009">
    <property type="protein sequence ID" value="SEF78692.1"/>
    <property type="molecule type" value="Genomic_DNA"/>
</dbReference>